<feature type="region of interest" description="Disordered" evidence="8">
    <location>
        <begin position="674"/>
        <end position="705"/>
    </location>
</feature>
<evidence type="ECO:0000313" key="11">
    <source>
        <dbReference type="Proteomes" id="UP000728032"/>
    </source>
</evidence>
<dbReference type="PRINTS" id="PR00315">
    <property type="entry name" value="ELONGATNFCT"/>
</dbReference>
<feature type="compositionally biased region" description="Gly residues" evidence="8">
    <location>
        <begin position="245"/>
        <end position="262"/>
    </location>
</feature>
<dbReference type="InterPro" id="IPR027417">
    <property type="entry name" value="P-loop_NTPase"/>
</dbReference>
<evidence type="ECO:0000256" key="1">
    <source>
        <dbReference type="ARBA" id="ARBA00005454"/>
    </source>
</evidence>
<organism evidence="10">
    <name type="scientific">Oppiella nova</name>
    <dbReference type="NCBI Taxonomy" id="334625"/>
    <lineage>
        <taxon>Eukaryota</taxon>
        <taxon>Metazoa</taxon>
        <taxon>Ecdysozoa</taxon>
        <taxon>Arthropoda</taxon>
        <taxon>Chelicerata</taxon>
        <taxon>Arachnida</taxon>
        <taxon>Acari</taxon>
        <taxon>Acariformes</taxon>
        <taxon>Sarcoptiformes</taxon>
        <taxon>Oribatida</taxon>
        <taxon>Brachypylina</taxon>
        <taxon>Oppioidea</taxon>
        <taxon>Oppiidae</taxon>
        <taxon>Oppiella</taxon>
    </lineage>
</organism>
<dbReference type="PROSITE" id="PS51722">
    <property type="entry name" value="G_TR_2"/>
    <property type="match status" value="1"/>
</dbReference>
<feature type="compositionally biased region" description="Low complexity" evidence="8">
    <location>
        <begin position="629"/>
        <end position="655"/>
    </location>
</feature>
<dbReference type="InterPro" id="IPR035654">
    <property type="entry name" value="LepA_IV"/>
</dbReference>
<dbReference type="InterPro" id="IPR015940">
    <property type="entry name" value="UBA"/>
</dbReference>
<dbReference type="Gene3D" id="3.30.70.240">
    <property type="match status" value="1"/>
</dbReference>
<sequence>WSLRVSVTAVTIGRRSLGTGLQRRPNKDKKSHPNKGTPVVHNSSANDSNQTNHSSDKLKADLKLQPTAEQMRIATLMNDKMDDNDLKAKIEQIMELTGSSRDDAVVALHDCDNDTNKAIDMILELEGDSLDSQWMSTGKKKKPPKSTSNASNDDNLKADSHRDSKGDHSRDGKHLSSKTNARLQSRGGGPPRLQRAGMSNRGAPRKPKDSNRGLSEKSDNPEEGSFKPLDPSAPSRRGDRRGRGRGGSGRGNRGGISSGAGRGARTFQNRGIQGNDGFPNSIDTWTNSTADQSTRKPADVTPMPVGNWSDIATNEDWSEEDWEPNHMETKVFTPSTKISEKEEMNVRDSISSNLTNSQTNNLSQFMSKSSVDSNQSMSAILSSNVSRNANVAAGQTLLQQIQQSNAGQTPNLNQYSMSYNKQATESIKSLVGLSPSANYSTNASDLLSNSERDLDSLTSSQPSSLANKTSRIKQTRPSKIPESAVEMPSNDTIAALGVHFGTLEFGSESNQFSLGTDFSDTVSHVNKAKKAETNSLPNSSMLSQSSDTTFRPSTTINDSNSKGVSPIIQNSVLGHQSLASDSLLDRSTKSSVGQFAQKVLERNNKSDYSSVPSQQTVSAADITSNYKNTYPSDTSYNSNNYSTTTSSSYPYSSSSQSAYGNQVTGNYSTNYSGTTIGNTSNHKLRDMDSNSQQKPYDVSNNSVGGLGMNSTVTTNVLKNTLSATGKGVHNVPPGVPATPVLSTPYIVQNPGVPIYPMGIPYDLQFQTTARDHNFGPYGTQDVKYGRGSETEVNPVSTSQTGVSQTHNQTFVNTFPPGYGFYLAPGINMMPQSIYPTQPLYPVAQPQNTGSAGSAFAKANTSYGSHSYNSGYDSISAQTQDYVKQSYPQSVQQHSKGISGSNTSDLTSANSSIYGKNHSQINKSYDKQGFQTATPAFNLTAGSQSTGSMSSTYGAPYVLPHSQQAMSLHTMSSLQTDVSQSSGPGVGGQRGLSQSHKNSGSGANSSLRLDLKCYPPEQIRNFCIIAHINHGKSTLSDRLLEVTKTISKDLNVNQYLDKLEVERERGITVKAQTCSMVWNYDNTSYLLNLIDTPGHVDFSYEVWRSVAACEGAVILVDANSGVQAQTIAHFNHALLSELTIIPVLNKIDLKNADPESVALQMNKLFDIEDKDILKVSAKQGSGVEKLLNELVERIPPPRGHSDYPLKALVFDLWHQKFKGIILLIRIIDGCLRIGDEITLLSTNKTHTIRKISILYPDELPTDSLFAGQVGVIEANIHDHNDVNIGDIIVQKDDNQTKIQNAVKVPDIPKAIPMVFASVYPCVGRQLLLPQLNRFLSVGRDPLPKAIPLSLYHIELDLFYEKCGFWVYFIWRSSVKDLTTSSHNSAECPIQGLYCAGDYLNDVINICLNRRGIQTNSYYIDNTRLLIQFKFPLSEIIIDFYDELKSVTSGYASFDYEDSGYESTKLVKLDILLNDKPVDELSHLVNHKRARAYGKTMCAKLKECLHQQQFKIKIQASVGGKIIAREDIKAFRKDVTAKLYGGDDTRRQKLLKRQAEGKRRLRRIGNIEISAETLINVFKK</sequence>
<dbReference type="Pfam" id="PF12478">
    <property type="entry name" value="UBAP2-Lig"/>
    <property type="match status" value="1"/>
</dbReference>
<keyword evidence="11" id="KW-1185">Reference proteome</keyword>
<evidence type="ECO:0000256" key="3">
    <source>
        <dbReference type="ARBA" id="ARBA00022792"/>
    </source>
</evidence>
<feature type="region of interest" description="Disordered" evidence="8">
    <location>
        <begin position="16"/>
        <end position="57"/>
    </location>
</feature>
<keyword evidence="3" id="KW-0999">Mitochondrion inner membrane</keyword>
<dbReference type="CDD" id="cd01890">
    <property type="entry name" value="LepA"/>
    <property type="match status" value="1"/>
</dbReference>
<feature type="compositionally biased region" description="Polar residues" evidence="8">
    <location>
        <begin position="40"/>
        <end position="53"/>
    </location>
</feature>
<evidence type="ECO:0000256" key="2">
    <source>
        <dbReference type="ARBA" id="ARBA00022741"/>
    </source>
</evidence>
<dbReference type="Pfam" id="PF00679">
    <property type="entry name" value="EFG_C"/>
    <property type="match status" value="1"/>
</dbReference>
<dbReference type="InterPro" id="IPR013842">
    <property type="entry name" value="LepA_CTD"/>
</dbReference>
<dbReference type="InterPro" id="IPR000640">
    <property type="entry name" value="EFG_V-like"/>
</dbReference>
<dbReference type="InterPro" id="IPR035647">
    <property type="entry name" value="EFG_III/V"/>
</dbReference>
<evidence type="ECO:0000313" key="10">
    <source>
        <dbReference type="EMBL" id="CAD7637527.1"/>
    </source>
</evidence>
<dbReference type="Proteomes" id="UP000728032">
    <property type="component" value="Unassembled WGS sequence"/>
</dbReference>
<feature type="compositionally biased region" description="Basic and acidic residues" evidence="8">
    <location>
        <begin position="154"/>
        <end position="174"/>
    </location>
</feature>
<evidence type="ECO:0000259" key="9">
    <source>
        <dbReference type="PROSITE" id="PS51722"/>
    </source>
</evidence>
<dbReference type="InterPro" id="IPR031157">
    <property type="entry name" value="G_TR_CS"/>
</dbReference>
<evidence type="ECO:0000256" key="5">
    <source>
        <dbReference type="ARBA" id="ARBA00023128"/>
    </source>
</evidence>
<evidence type="ECO:0000256" key="7">
    <source>
        <dbReference type="ARBA" id="ARBA00023136"/>
    </source>
</evidence>
<keyword evidence="6" id="KW-0342">GTP-binding</keyword>
<proteinExistence type="inferred from homology"/>
<dbReference type="FunFam" id="2.40.30.10:FF:000015">
    <property type="entry name" value="Translation factor GUF1, mitochondrial"/>
    <property type="match status" value="1"/>
</dbReference>
<feature type="region of interest" description="Disordered" evidence="8">
    <location>
        <begin position="133"/>
        <end position="307"/>
    </location>
</feature>
<dbReference type="GO" id="GO:0097177">
    <property type="term" value="F:mitochondrial ribosome binding"/>
    <property type="evidence" value="ECO:0007669"/>
    <property type="project" value="TreeGrafter"/>
</dbReference>
<keyword evidence="4" id="KW-0378">Hydrolase</keyword>
<dbReference type="PANTHER" id="PTHR43512">
    <property type="entry name" value="TRANSLATION FACTOR GUF1-RELATED"/>
    <property type="match status" value="1"/>
</dbReference>
<dbReference type="GO" id="GO:0045727">
    <property type="term" value="P:positive regulation of translation"/>
    <property type="evidence" value="ECO:0007669"/>
    <property type="project" value="TreeGrafter"/>
</dbReference>
<dbReference type="FunFam" id="3.30.70.2570:FF:000001">
    <property type="entry name" value="Translation factor GUF1, mitochondrial"/>
    <property type="match status" value="1"/>
</dbReference>
<gene>
    <name evidence="10" type="ORF">ONB1V03_LOCUS867</name>
</gene>
<accession>A0A7R9QAE4</accession>
<comment type="similarity">
    <text evidence="1">Belongs to the TRAFAC class translation factor GTPase superfamily. Classic translation factor GTPase family. LepA subfamily.</text>
</comment>
<dbReference type="InterPro" id="IPR005225">
    <property type="entry name" value="Small_GTP-bd"/>
</dbReference>
<dbReference type="InterPro" id="IPR038363">
    <property type="entry name" value="LepA_C_sf"/>
</dbReference>
<name>A0A7R9QAE4_9ACAR</name>
<keyword evidence="5" id="KW-0496">Mitochondrion</keyword>
<dbReference type="InterPro" id="IPR004161">
    <property type="entry name" value="EFTu-like_2"/>
</dbReference>
<feature type="region of interest" description="Disordered" evidence="8">
    <location>
        <begin position="883"/>
        <end position="903"/>
    </location>
</feature>
<feature type="region of interest" description="Disordered" evidence="8">
    <location>
        <begin position="531"/>
        <end position="565"/>
    </location>
</feature>
<dbReference type="Pfam" id="PF06421">
    <property type="entry name" value="LepA_C"/>
    <property type="match status" value="1"/>
</dbReference>
<dbReference type="GO" id="GO:0003924">
    <property type="term" value="F:GTPase activity"/>
    <property type="evidence" value="ECO:0007669"/>
    <property type="project" value="InterPro"/>
</dbReference>
<dbReference type="GO" id="GO:0005739">
    <property type="term" value="C:mitochondrion"/>
    <property type="evidence" value="ECO:0007669"/>
    <property type="project" value="TreeGrafter"/>
</dbReference>
<feature type="compositionally biased region" description="Polar residues" evidence="8">
    <location>
        <begin position="689"/>
        <end position="705"/>
    </location>
</feature>
<feature type="compositionally biased region" description="Polar residues" evidence="8">
    <location>
        <begin position="281"/>
        <end position="292"/>
    </location>
</feature>
<dbReference type="Pfam" id="PF00009">
    <property type="entry name" value="GTP_EFTU"/>
    <property type="match status" value="1"/>
</dbReference>
<dbReference type="NCBIfam" id="TIGR00231">
    <property type="entry name" value="small_GTP"/>
    <property type="match status" value="1"/>
</dbReference>
<dbReference type="Gene3D" id="1.10.8.10">
    <property type="entry name" value="DNA helicase RuvA subunit, C-terminal domain"/>
    <property type="match status" value="1"/>
</dbReference>
<dbReference type="EMBL" id="OC914920">
    <property type="protein sequence ID" value="CAD7637527.1"/>
    <property type="molecule type" value="Genomic_DNA"/>
</dbReference>
<dbReference type="InterPro" id="IPR006297">
    <property type="entry name" value="EF-4"/>
</dbReference>
<dbReference type="CDD" id="cd03709">
    <property type="entry name" value="lepA_C"/>
    <property type="match status" value="1"/>
</dbReference>
<feature type="compositionally biased region" description="Basic residues" evidence="8">
    <location>
        <begin position="24"/>
        <end position="33"/>
    </location>
</feature>
<feature type="compositionally biased region" description="Basic and acidic residues" evidence="8">
    <location>
        <begin position="206"/>
        <end position="220"/>
    </location>
</feature>
<evidence type="ECO:0000256" key="8">
    <source>
        <dbReference type="SAM" id="MobiDB-lite"/>
    </source>
</evidence>
<dbReference type="Pfam" id="PF03144">
    <property type="entry name" value="GTP_EFTU_D2"/>
    <property type="match status" value="1"/>
</dbReference>
<feature type="region of interest" description="Disordered" evidence="8">
    <location>
        <begin position="629"/>
        <end position="659"/>
    </location>
</feature>
<dbReference type="PANTHER" id="PTHR43512:SF7">
    <property type="entry name" value="TRANSLATION FACTOR GUF1, MITOCHONDRIAL"/>
    <property type="match status" value="1"/>
</dbReference>
<dbReference type="Gene3D" id="2.40.30.10">
    <property type="entry name" value="Translation factors"/>
    <property type="match status" value="1"/>
</dbReference>
<dbReference type="InterPro" id="IPR000795">
    <property type="entry name" value="T_Tr_GTP-bd_dom"/>
</dbReference>
<dbReference type="PROSITE" id="PS00301">
    <property type="entry name" value="G_TR_1"/>
    <property type="match status" value="1"/>
</dbReference>
<feature type="compositionally biased region" description="Polar residues" evidence="8">
    <location>
        <begin position="547"/>
        <end position="565"/>
    </location>
</feature>
<dbReference type="SUPFAM" id="SSF54980">
    <property type="entry name" value="EF-G C-terminal domain-like"/>
    <property type="match status" value="1"/>
</dbReference>
<dbReference type="GO" id="GO:0005525">
    <property type="term" value="F:GTP binding"/>
    <property type="evidence" value="ECO:0007669"/>
    <property type="project" value="UniProtKB-KW"/>
</dbReference>
<feature type="domain" description="Tr-type G" evidence="9">
    <location>
        <begin position="1016"/>
        <end position="1197"/>
    </location>
</feature>
<dbReference type="InterPro" id="IPR022166">
    <property type="entry name" value="UBAP2/Lig"/>
</dbReference>
<dbReference type="EMBL" id="CAJPVJ010000095">
    <property type="protein sequence ID" value="CAG2160783.1"/>
    <property type="molecule type" value="Genomic_DNA"/>
</dbReference>
<dbReference type="FunFam" id="3.40.50.300:FF:000078">
    <property type="entry name" value="Elongation factor 4"/>
    <property type="match status" value="1"/>
</dbReference>
<keyword evidence="7" id="KW-0472">Membrane</keyword>
<feature type="region of interest" description="Disordered" evidence="8">
    <location>
        <begin position="450"/>
        <end position="485"/>
    </location>
</feature>
<feature type="region of interest" description="Disordered" evidence="8">
    <location>
        <begin position="969"/>
        <end position="1004"/>
    </location>
</feature>
<dbReference type="Gene3D" id="3.30.70.2570">
    <property type="entry name" value="Elongation factor 4, C-terminal domain"/>
    <property type="match status" value="1"/>
</dbReference>
<evidence type="ECO:0000256" key="4">
    <source>
        <dbReference type="ARBA" id="ARBA00022801"/>
    </source>
</evidence>
<keyword evidence="2" id="KW-0547">Nucleotide-binding</keyword>
<dbReference type="OrthoDB" id="5918007at2759"/>
<feature type="compositionally biased region" description="Polar residues" evidence="8">
    <location>
        <begin position="456"/>
        <end position="469"/>
    </location>
</feature>
<dbReference type="SMART" id="SM00165">
    <property type="entry name" value="UBA"/>
    <property type="match status" value="1"/>
</dbReference>
<feature type="non-terminal residue" evidence="10">
    <location>
        <position position="1578"/>
    </location>
</feature>
<dbReference type="InterPro" id="IPR009060">
    <property type="entry name" value="UBA-like_sf"/>
</dbReference>
<protein>
    <recommendedName>
        <fullName evidence="9">Tr-type G domain-containing protein</fullName>
    </recommendedName>
</protein>
<dbReference type="SUPFAM" id="SSF46934">
    <property type="entry name" value="UBA-like"/>
    <property type="match status" value="1"/>
</dbReference>
<evidence type="ECO:0000256" key="6">
    <source>
        <dbReference type="ARBA" id="ARBA00023134"/>
    </source>
</evidence>
<feature type="compositionally biased region" description="Polar residues" evidence="8">
    <location>
        <begin position="994"/>
        <end position="1004"/>
    </location>
</feature>
<reference evidence="10" key="1">
    <citation type="submission" date="2020-11" db="EMBL/GenBank/DDBJ databases">
        <authorList>
            <person name="Tran Van P."/>
        </authorList>
    </citation>
    <scope>NUCLEOTIDE SEQUENCE</scope>
</reference>
<dbReference type="CDD" id="cd14277">
    <property type="entry name" value="UBA_UBP2_like"/>
    <property type="match status" value="1"/>
</dbReference>
<dbReference type="Gene3D" id="3.40.50.300">
    <property type="entry name" value="P-loop containing nucleotide triphosphate hydrolases"/>
    <property type="match status" value="1"/>
</dbReference>
<feature type="compositionally biased region" description="Low complexity" evidence="8">
    <location>
        <begin position="534"/>
        <end position="546"/>
    </location>
</feature>
<dbReference type="SUPFAM" id="SSF52540">
    <property type="entry name" value="P-loop containing nucleoside triphosphate hydrolases"/>
    <property type="match status" value="1"/>
</dbReference>